<comment type="caution">
    <text evidence="1">The sequence shown here is derived from an EMBL/GenBank/DDBJ whole genome shotgun (WGS) entry which is preliminary data.</text>
</comment>
<reference evidence="1" key="1">
    <citation type="journal article" name="BMC Genomics">
        <title>Long-read sequencing and de novo genome assembly of marine medaka (Oryzias melastigma).</title>
        <authorList>
            <person name="Liang P."/>
            <person name="Saqib H.S.A."/>
            <person name="Ni X."/>
            <person name="Shen Y."/>
        </authorList>
    </citation>
    <scope>NUCLEOTIDE SEQUENCE</scope>
    <source>
        <strain evidence="1">Bigg-433</strain>
    </source>
</reference>
<proteinExistence type="predicted"/>
<organism evidence="1 2">
    <name type="scientific">Oryzias melastigma</name>
    <name type="common">Marine medaka</name>
    <dbReference type="NCBI Taxonomy" id="30732"/>
    <lineage>
        <taxon>Eukaryota</taxon>
        <taxon>Metazoa</taxon>
        <taxon>Chordata</taxon>
        <taxon>Craniata</taxon>
        <taxon>Vertebrata</taxon>
        <taxon>Euteleostomi</taxon>
        <taxon>Actinopterygii</taxon>
        <taxon>Neopterygii</taxon>
        <taxon>Teleostei</taxon>
        <taxon>Neoteleostei</taxon>
        <taxon>Acanthomorphata</taxon>
        <taxon>Ovalentaria</taxon>
        <taxon>Atherinomorphae</taxon>
        <taxon>Beloniformes</taxon>
        <taxon>Adrianichthyidae</taxon>
        <taxon>Oryziinae</taxon>
        <taxon>Oryzias</taxon>
    </lineage>
</organism>
<dbReference type="Proteomes" id="UP000646548">
    <property type="component" value="Unassembled WGS sequence"/>
</dbReference>
<protein>
    <submittedName>
        <fullName evidence="1">Uncharacterized protein</fullName>
    </submittedName>
</protein>
<name>A0A834FJ03_ORYME</name>
<evidence type="ECO:0000313" key="2">
    <source>
        <dbReference type="Proteomes" id="UP000646548"/>
    </source>
</evidence>
<accession>A0A834FJ03</accession>
<sequence>MIDWRNFRRCVKMSRPTFGAARCRGAAGEMWRSGGMLPLDYVKRSHSSEVAALLWKLKASQRFTAFVRRGLSHSVSGPAPTRYTLHGRLLWTTPITTSAAGMTICLCEEEEVGLEEG</sequence>
<evidence type="ECO:0000313" key="1">
    <source>
        <dbReference type="EMBL" id="KAF6735029.1"/>
    </source>
</evidence>
<dbReference type="EMBL" id="WKFB01000120">
    <property type="protein sequence ID" value="KAF6735029.1"/>
    <property type="molecule type" value="Genomic_DNA"/>
</dbReference>
<gene>
    <name evidence="1" type="ORF">FQA47_002613</name>
</gene>
<dbReference type="AlphaFoldDB" id="A0A834FJ03"/>